<keyword evidence="1" id="KW-0472">Membrane</keyword>
<feature type="transmembrane region" description="Helical" evidence="1">
    <location>
        <begin position="31"/>
        <end position="52"/>
    </location>
</feature>
<evidence type="ECO:0000313" key="3">
    <source>
        <dbReference type="Proteomes" id="UP001152172"/>
    </source>
</evidence>
<dbReference type="RefSeq" id="WP_269921098.1">
    <property type="nucleotide sequence ID" value="NZ_JAMKBI010000002.1"/>
</dbReference>
<keyword evidence="1" id="KW-0812">Transmembrane</keyword>
<name>A0A9X3L7F1_9BACI</name>
<dbReference type="EMBL" id="JAMKBI010000002">
    <property type="protein sequence ID" value="MCZ8532542.1"/>
    <property type="molecule type" value="Genomic_DNA"/>
</dbReference>
<reference evidence="2" key="1">
    <citation type="submission" date="2022-05" db="EMBL/GenBank/DDBJ databases">
        <authorList>
            <person name="Colautti A."/>
            <person name="Iacumin L."/>
        </authorList>
    </citation>
    <scope>NUCLEOTIDE SEQUENCE</scope>
    <source>
        <strain evidence="2">DSM 30747</strain>
    </source>
</reference>
<accession>A0A9X3L7F1</accession>
<keyword evidence="3" id="KW-1185">Reference proteome</keyword>
<protein>
    <submittedName>
        <fullName evidence="2">Uncharacterized protein</fullName>
    </submittedName>
</protein>
<proteinExistence type="predicted"/>
<gene>
    <name evidence="2" type="ORF">M9R61_04140</name>
</gene>
<dbReference type="Proteomes" id="UP001152172">
    <property type="component" value="Unassembled WGS sequence"/>
</dbReference>
<dbReference type="AlphaFoldDB" id="A0A9X3L7F1"/>
<keyword evidence="1" id="KW-1133">Transmembrane helix</keyword>
<comment type="caution">
    <text evidence="2">The sequence shown here is derived from an EMBL/GenBank/DDBJ whole genome shotgun (WGS) entry which is preliminary data.</text>
</comment>
<evidence type="ECO:0000256" key="1">
    <source>
        <dbReference type="SAM" id="Phobius"/>
    </source>
</evidence>
<evidence type="ECO:0000313" key="2">
    <source>
        <dbReference type="EMBL" id="MCZ8532542.1"/>
    </source>
</evidence>
<sequence length="76" mass="8496">MLKTLAILIVTAVIVLLDVPSMLKNKQKKELVVYSILLFIGVSCLIMLAVGLKIPSPVELFLYVEKPFKNILQIKV</sequence>
<organism evidence="2 3">
    <name type="scientific">Psychrobacillus psychrodurans</name>
    <dbReference type="NCBI Taxonomy" id="126157"/>
    <lineage>
        <taxon>Bacteria</taxon>
        <taxon>Bacillati</taxon>
        <taxon>Bacillota</taxon>
        <taxon>Bacilli</taxon>
        <taxon>Bacillales</taxon>
        <taxon>Bacillaceae</taxon>
        <taxon>Psychrobacillus</taxon>
    </lineage>
</organism>
<feature type="transmembrane region" description="Helical" evidence="1">
    <location>
        <begin position="6"/>
        <end position="24"/>
    </location>
</feature>